<organism evidence="1 2">
    <name type="scientific">Mythimna loreyi</name>
    <dbReference type="NCBI Taxonomy" id="667449"/>
    <lineage>
        <taxon>Eukaryota</taxon>
        <taxon>Metazoa</taxon>
        <taxon>Ecdysozoa</taxon>
        <taxon>Arthropoda</taxon>
        <taxon>Hexapoda</taxon>
        <taxon>Insecta</taxon>
        <taxon>Pterygota</taxon>
        <taxon>Neoptera</taxon>
        <taxon>Endopterygota</taxon>
        <taxon>Lepidoptera</taxon>
        <taxon>Glossata</taxon>
        <taxon>Ditrysia</taxon>
        <taxon>Noctuoidea</taxon>
        <taxon>Noctuidae</taxon>
        <taxon>Noctuinae</taxon>
        <taxon>Hadenini</taxon>
        <taxon>Mythimna</taxon>
    </lineage>
</organism>
<sequence>MHFIKTIETFFEDCRMRVLVVLLLSLVAVSAVPVNPQRIVGGAVTTVDQYPTIAALLYSYFGASYSQSCGGTIITHRSILTAGHCPSGDSIIRWRIRVGSSFANSGGIVHTVIAIFVHPKYNSRTIDNDVAILRTTATIVFGHLVQPAPIAGVNYNLRDNDTVIAAGWGTTSSGGSPSEQLRHVQLWVVNQSVCRSRYQARGNNVTDNMLCSGWLDVGGRDQCQGDSGGPLYHNGVVVGICSWGAGCASAKYPGVNTRVSRFTNWIETNANITLTTNY</sequence>
<dbReference type="EMBL" id="CM056778">
    <property type="protein sequence ID" value="KAJ8736129.1"/>
    <property type="molecule type" value="Genomic_DNA"/>
</dbReference>
<proteinExistence type="predicted"/>
<keyword evidence="2" id="KW-1185">Reference proteome</keyword>
<reference evidence="1" key="1">
    <citation type="submission" date="2023-03" db="EMBL/GenBank/DDBJ databases">
        <title>Chromosome-level genomes of two armyworms, Mythimna separata and Mythimna loreyi, provide insights into the biosynthesis and reception of sex pheromones.</title>
        <authorList>
            <person name="Zhao H."/>
        </authorList>
    </citation>
    <scope>NUCLEOTIDE SEQUENCE</scope>
    <source>
        <strain evidence="1">BeijingLab</strain>
    </source>
</reference>
<gene>
    <name evidence="1" type="ORF">PYW08_006785</name>
</gene>
<protein>
    <submittedName>
        <fullName evidence="1">Uncharacterized protein</fullName>
    </submittedName>
</protein>
<accession>A0ACC2R8V0</accession>
<evidence type="ECO:0000313" key="2">
    <source>
        <dbReference type="Proteomes" id="UP001231649"/>
    </source>
</evidence>
<name>A0ACC2R8V0_9NEOP</name>
<dbReference type="Proteomes" id="UP001231649">
    <property type="component" value="Chromosome 2"/>
</dbReference>
<evidence type="ECO:0000313" key="1">
    <source>
        <dbReference type="EMBL" id="KAJ8736129.1"/>
    </source>
</evidence>
<comment type="caution">
    <text evidence="1">The sequence shown here is derived from an EMBL/GenBank/DDBJ whole genome shotgun (WGS) entry which is preliminary data.</text>
</comment>